<feature type="compositionally biased region" description="Polar residues" evidence="1">
    <location>
        <begin position="28"/>
        <end position="42"/>
    </location>
</feature>
<dbReference type="STRING" id="1182545.A0A072NV40"/>
<feature type="region of interest" description="Disordered" evidence="1">
    <location>
        <begin position="213"/>
        <end position="241"/>
    </location>
</feature>
<keyword evidence="3" id="KW-1185">Reference proteome</keyword>
<dbReference type="VEuPathDB" id="FungiDB:A1O9_12408"/>
<name>A0A072NV40_9EURO</name>
<dbReference type="HOGENOM" id="CLU_055842_0_0_1"/>
<feature type="region of interest" description="Disordered" evidence="1">
    <location>
        <begin position="28"/>
        <end position="78"/>
    </location>
</feature>
<evidence type="ECO:0000313" key="3">
    <source>
        <dbReference type="Proteomes" id="UP000027920"/>
    </source>
</evidence>
<accession>A0A072NV40</accession>
<sequence>MATLAPVSTAMRQPFGVLNESKIRSMQSLKNRQNALTPSSTSLKRRAPSPESSDSENVDPNMLDSLHKRKRSMFDDDVSVSKPRYSLNTISSVPKPCLATRKLSTPRLNTFVKPSVTPASAPAAAGRSPTRKRQGLLESRKRFAPPSFGVKPPSLSMSAALSGTLANRKTKKSRPVATIEDSKPNSWFFDIYEESEETQDYRMNEWTMTQSAYGLDISDDESKSAERLDRGKENVDPNEISVPVTRSMAAAAAAAAATALNTKPISRTSRKGKDDMSDDEPRTPLGDLNPSEFYAEGLDATSVVLVHDDAPESEAVHQEDVTQESEPKSTQQFTFSATSTLTAKAIEALDAPSIDQILSAPTLEWDGLVDDSASTVVDLDINTEATSQDVEIWESESAKDENEKVEFGILAESDQPRTPIDDENVFALQEL</sequence>
<dbReference type="EMBL" id="AMGV01000023">
    <property type="protein sequence ID" value="KEF51491.1"/>
    <property type="molecule type" value="Genomic_DNA"/>
</dbReference>
<evidence type="ECO:0000313" key="2">
    <source>
        <dbReference type="EMBL" id="KEF51491.1"/>
    </source>
</evidence>
<dbReference type="AlphaFoldDB" id="A0A072NV40"/>
<feature type="region of interest" description="Disordered" evidence="1">
    <location>
        <begin position="113"/>
        <end position="155"/>
    </location>
</feature>
<dbReference type="Proteomes" id="UP000027920">
    <property type="component" value="Unassembled WGS sequence"/>
</dbReference>
<organism evidence="2 3">
    <name type="scientific">Exophiala aquamarina CBS 119918</name>
    <dbReference type="NCBI Taxonomy" id="1182545"/>
    <lineage>
        <taxon>Eukaryota</taxon>
        <taxon>Fungi</taxon>
        <taxon>Dikarya</taxon>
        <taxon>Ascomycota</taxon>
        <taxon>Pezizomycotina</taxon>
        <taxon>Eurotiomycetes</taxon>
        <taxon>Chaetothyriomycetidae</taxon>
        <taxon>Chaetothyriales</taxon>
        <taxon>Herpotrichiellaceae</taxon>
        <taxon>Exophiala</taxon>
    </lineage>
</organism>
<dbReference type="OrthoDB" id="425602at2759"/>
<evidence type="ECO:0000256" key="1">
    <source>
        <dbReference type="SAM" id="MobiDB-lite"/>
    </source>
</evidence>
<feature type="compositionally biased region" description="Low complexity" evidence="1">
    <location>
        <begin position="114"/>
        <end position="128"/>
    </location>
</feature>
<feature type="compositionally biased region" description="Basic and acidic residues" evidence="1">
    <location>
        <begin position="220"/>
        <end position="235"/>
    </location>
</feature>
<feature type="region of interest" description="Disordered" evidence="1">
    <location>
        <begin position="313"/>
        <end position="333"/>
    </location>
</feature>
<feature type="region of interest" description="Disordered" evidence="1">
    <location>
        <begin position="257"/>
        <end position="292"/>
    </location>
</feature>
<feature type="compositionally biased region" description="Basic and acidic residues" evidence="1">
    <location>
        <begin position="271"/>
        <end position="282"/>
    </location>
</feature>
<gene>
    <name evidence="2" type="ORF">A1O9_12408</name>
</gene>
<reference evidence="2 3" key="1">
    <citation type="submission" date="2013-03" db="EMBL/GenBank/DDBJ databases">
        <title>The Genome Sequence of Exophiala aquamarina CBS 119918.</title>
        <authorList>
            <consortium name="The Broad Institute Genomics Platform"/>
            <person name="Cuomo C."/>
            <person name="de Hoog S."/>
            <person name="Gorbushina A."/>
            <person name="Walker B."/>
            <person name="Young S.K."/>
            <person name="Zeng Q."/>
            <person name="Gargeya S."/>
            <person name="Fitzgerald M."/>
            <person name="Haas B."/>
            <person name="Abouelleil A."/>
            <person name="Allen A.W."/>
            <person name="Alvarado L."/>
            <person name="Arachchi H.M."/>
            <person name="Berlin A.M."/>
            <person name="Chapman S.B."/>
            <person name="Gainer-Dewar J."/>
            <person name="Goldberg J."/>
            <person name="Griggs A."/>
            <person name="Gujja S."/>
            <person name="Hansen M."/>
            <person name="Howarth C."/>
            <person name="Imamovic A."/>
            <person name="Ireland A."/>
            <person name="Larimer J."/>
            <person name="McCowan C."/>
            <person name="Murphy C."/>
            <person name="Pearson M."/>
            <person name="Poon T.W."/>
            <person name="Priest M."/>
            <person name="Roberts A."/>
            <person name="Saif S."/>
            <person name="Shea T."/>
            <person name="Sisk P."/>
            <person name="Sykes S."/>
            <person name="Wortman J."/>
            <person name="Nusbaum C."/>
            <person name="Birren B."/>
        </authorList>
    </citation>
    <scope>NUCLEOTIDE SEQUENCE [LARGE SCALE GENOMIC DNA]</scope>
    <source>
        <strain evidence="2 3">CBS 119918</strain>
    </source>
</reference>
<proteinExistence type="predicted"/>
<protein>
    <submittedName>
        <fullName evidence="2">Uncharacterized protein</fullName>
    </submittedName>
</protein>
<comment type="caution">
    <text evidence="2">The sequence shown here is derived from an EMBL/GenBank/DDBJ whole genome shotgun (WGS) entry which is preliminary data.</text>
</comment>
<dbReference type="GeneID" id="25287302"/>
<dbReference type="RefSeq" id="XP_013254081.1">
    <property type="nucleotide sequence ID" value="XM_013398627.1"/>
</dbReference>